<keyword evidence="2" id="KW-0472">Membrane</keyword>
<proteinExistence type="predicted"/>
<keyword evidence="2" id="KW-0812">Transmembrane</keyword>
<feature type="transmembrane region" description="Helical" evidence="2">
    <location>
        <begin position="130"/>
        <end position="147"/>
    </location>
</feature>
<keyword evidence="4" id="KW-1185">Reference proteome</keyword>
<feature type="transmembrane region" description="Helical" evidence="2">
    <location>
        <begin position="24"/>
        <end position="48"/>
    </location>
</feature>
<dbReference type="EMBL" id="MU007018">
    <property type="protein sequence ID" value="KAF2434009.1"/>
    <property type="molecule type" value="Genomic_DNA"/>
</dbReference>
<reference evidence="3" key="1">
    <citation type="journal article" date="2020" name="Stud. Mycol.">
        <title>101 Dothideomycetes genomes: a test case for predicting lifestyles and emergence of pathogens.</title>
        <authorList>
            <person name="Haridas S."/>
            <person name="Albert R."/>
            <person name="Binder M."/>
            <person name="Bloem J."/>
            <person name="Labutti K."/>
            <person name="Salamov A."/>
            <person name="Andreopoulos B."/>
            <person name="Baker S."/>
            <person name="Barry K."/>
            <person name="Bills G."/>
            <person name="Bluhm B."/>
            <person name="Cannon C."/>
            <person name="Castanera R."/>
            <person name="Culley D."/>
            <person name="Daum C."/>
            <person name="Ezra D."/>
            <person name="Gonzalez J."/>
            <person name="Henrissat B."/>
            <person name="Kuo A."/>
            <person name="Liang C."/>
            <person name="Lipzen A."/>
            <person name="Lutzoni F."/>
            <person name="Magnuson J."/>
            <person name="Mondo S."/>
            <person name="Nolan M."/>
            <person name="Ohm R."/>
            <person name="Pangilinan J."/>
            <person name="Park H.-J."/>
            <person name="Ramirez L."/>
            <person name="Alfaro M."/>
            <person name="Sun H."/>
            <person name="Tritt A."/>
            <person name="Yoshinaga Y."/>
            <person name="Zwiers L.-H."/>
            <person name="Turgeon B."/>
            <person name="Goodwin S."/>
            <person name="Spatafora J."/>
            <person name="Crous P."/>
            <person name="Grigoriev I."/>
        </authorList>
    </citation>
    <scope>NUCLEOTIDE SEQUENCE</scope>
    <source>
        <strain evidence="3">CBS 130266</strain>
    </source>
</reference>
<dbReference type="InterPro" id="IPR036259">
    <property type="entry name" value="MFS_trans_sf"/>
</dbReference>
<evidence type="ECO:0000313" key="4">
    <source>
        <dbReference type="Proteomes" id="UP000800235"/>
    </source>
</evidence>
<dbReference type="SUPFAM" id="SSF103473">
    <property type="entry name" value="MFS general substrate transporter"/>
    <property type="match status" value="1"/>
</dbReference>
<dbReference type="Proteomes" id="UP000800235">
    <property type="component" value="Unassembled WGS sequence"/>
</dbReference>
<organism evidence="3 4">
    <name type="scientific">Tothia fuscella</name>
    <dbReference type="NCBI Taxonomy" id="1048955"/>
    <lineage>
        <taxon>Eukaryota</taxon>
        <taxon>Fungi</taxon>
        <taxon>Dikarya</taxon>
        <taxon>Ascomycota</taxon>
        <taxon>Pezizomycotina</taxon>
        <taxon>Dothideomycetes</taxon>
        <taxon>Pleosporomycetidae</taxon>
        <taxon>Venturiales</taxon>
        <taxon>Cylindrosympodiaceae</taxon>
        <taxon>Tothia</taxon>
    </lineage>
</organism>
<keyword evidence="2" id="KW-1133">Transmembrane helix</keyword>
<keyword evidence="1" id="KW-0813">Transport</keyword>
<sequence length="183" mass="18871">MIGLVAFVGGMAGATATTRSLALAFTIIASICLGYVENVAFTIAPFCIPAKDIGLALGLLGCVRSSVASVATAVFVSVLNNKLETNILKYVIPAATDAGLPASSTARASPEIIAAASAANQVAYTESFKIVYLSGIAFGAVGIVAALNTQNSEQFFNEEIARKLHGKEVEKKVAKTVDDEDVV</sequence>
<name>A0A9P4NZJ6_9PEZI</name>
<dbReference type="InterPro" id="IPR010573">
    <property type="entry name" value="MFS_Str1/Tri12-like"/>
</dbReference>
<dbReference type="AlphaFoldDB" id="A0A9P4NZJ6"/>
<comment type="caution">
    <text evidence="3">The sequence shown here is derived from an EMBL/GenBank/DDBJ whole genome shotgun (WGS) entry which is preliminary data.</text>
</comment>
<dbReference type="GO" id="GO:0022857">
    <property type="term" value="F:transmembrane transporter activity"/>
    <property type="evidence" value="ECO:0007669"/>
    <property type="project" value="InterPro"/>
</dbReference>
<evidence type="ECO:0000313" key="3">
    <source>
        <dbReference type="EMBL" id="KAF2434009.1"/>
    </source>
</evidence>
<evidence type="ECO:0000256" key="1">
    <source>
        <dbReference type="ARBA" id="ARBA00022448"/>
    </source>
</evidence>
<evidence type="ECO:0000256" key="2">
    <source>
        <dbReference type="SAM" id="Phobius"/>
    </source>
</evidence>
<accession>A0A9P4NZJ6</accession>
<gene>
    <name evidence="3" type="ORF">EJ08DRAFT_694041</name>
</gene>
<feature type="transmembrane region" description="Helical" evidence="2">
    <location>
        <begin position="55"/>
        <end position="79"/>
    </location>
</feature>
<protein>
    <recommendedName>
        <fullName evidence="5">Major facilitator superfamily (MFS) profile domain-containing protein</fullName>
    </recommendedName>
</protein>
<dbReference type="Pfam" id="PF06609">
    <property type="entry name" value="TRI12"/>
    <property type="match status" value="1"/>
</dbReference>
<evidence type="ECO:0008006" key="5">
    <source>
        <dbReference type="Google" id="ProtNLM"/>
    </source>
</evidence>